<dbReference type="GO" id="GO:0008270">
    <property type="term" value="F:zinc ion binding"/>
    <property type="evidence" value="ECO:0007669"/>
    <property type="project" value="UniProtKB-KW"/>
</dbReference>
<keyword evidence="1" id="KW-0863">Zinc-finger</keyword>
<dbReference type="InterPro" id="IPR007527">
    <property type="entry name" value="Znf_SWIM"/>
</dbReference>
<name>A0A1M5XAV7_9BACT</name>
<evidence type="ECO:0000313" key="4">
    <source>
        <dbReference type="Proteomes" id="UP000184212"/>
    </source>
</evidence>
<dbReference type="Proteomes" id="UP000184212">
    <property type="component" value="Unassembled WGS sequence"/>
</dbReference>
<keyword evidence="1" id="KW-0862">Zinc</keyword>
<evidence type="ECO:0000313" key="3">
    <source>
        <dbReference type="EMBL" id="SHH97007.1"/>
    </source>
</evidence>
<gene>
    <name evidence="3" type="ORF">SAMN04488109_6338</name>
</gene>
<proteinExistence type="predicted"/>
<organism evidence="3 4">
    <name type="scientific">Chryseolinea serpens</name>
    <dbReference type="NCBI Taxonomy" id="947013"/>
    <lineage>
        <taxon>Bacteria</taxon>
        <taxon>Pseudomonadati</taxon>
        <taxon>Bacteroidota</taxon>
        <taxon>Cytophagia</taxon>
        <taxon>Cytophagales</taxon>
        <taxon>Fulvivirgaceae</taxon>
        <taxon>Chryseolinea</taxon>
    </lineage>
</organism>
<sequence length="446" mass="50283">MSETITYHYAKPSTLIREATADELFLAKYSEVQKKDAPCFFWGRLKDPYITARCLITLSNVVQSSFNLSPFEWKLLKDPIVTAGNEKIRFEGFSHCAGVYARVDVLPGGHDGEFPENGTTNVDFNQAMIAALSSIGKTENVVLSVGKKEVALARGNEKVVERKVPLPTKWIKGLTTVQLFLAEAEKNFSFNKIQTLQLFQSLPNGKPKADYYLVMRGNKPAFSPIKSNAAICIGGIHRLRLLEPLLPLADELRVFAHPQMQSTTWQLYFGAVRFSLSLSRDFWRGFSGEGAALESLIEDVPDTWIDAVDKYSYANQEFNPTLLAIEEGMDFKKVDNLTGRLSAMGLLGFDLDENHFFYRRLPFKLHRIISLNPRLKDAEKLLAENKVEITLKSDSKIEARVEGTGVKHLVILEGENERCTCTWYSRHQGERGLCKHILAVKKKLIS</sequence>
<evidence type="ECO:0000259" key="2">
    <source>
        <dbReference type="PROSITE" id="PS50966"/>
    </source>
</evidence>
<dbReference type="STRING" id="947013.SAMN04488109_6338"/>
<keyword evidence="1" id="KW-0479">Metal-binding</keyword>
<accession>A0A1M5XAV7</accession>
<dbReference type="RefSeq" id="WP_073142626.1">
    <property type="nucleotide sequence ID" value="NZ_FQWQ01000006.1"/>
</dbReference>
<protein>
    <recommendedName>
        <fullName evidence="2">SWIM-type domain-containing protein</fullName>
    </recommendedName>
</protein>
<feature type="domain" description="SWIM-type" evidence="2">
    <location>
        <begin position="408"/>
        <end position="445"/>
    </location>
</feature>
<dbReference type="EMBL" id="FQWQ01000006">
    <property type="protein sequence ID" value="SHH97007.1"/>
    <property type="molecule type" value="Genomic_DNA"/>
</dbReference>
<dbReference type="AlphaFoldDB" id="A0A1M5XAV7"/>
<dbReference type="PROSITE" id="PS50966">
    <property type="entry name" value="ZF_SWIM"/>
    <property type="match status" value="1"/>
</dbReference>
<keyword evidence="4" id="KW-1185">Reference proteome</keyword>
<dbReference type="OrthoDB" id="7821105at2"/>
<evidence type="ECO:0000256" key="1">
    <source>
        <dbReference type="PROSITE-ProRule" id="PRU00325"/>
    </source>
</evidence>
<reference evidence="3 4" key="1">
    <citation type="submission" date="2016-11" db="EMBL/GenBank/DDBJ databases">
        <authorList>
            <person name="Jaros S."/>
            <person name="Januszkiewicz K."/>
            <person name="Wedrychowicz H."/>
        </authorList>
    </citation>
    <scope>NUCLEOTIDE SEQUENCE [LARGE SCALE GENOMIC DNA]</scope>
    <source>
        <strain evidence="3 4">DSM 24574</strain>
    </source>
</reference>
<dbReference type="Pfam" id="PF04434">
    <property type="entry name" value="SWIM"/>
    <property type="match status" value="1"/>
</dbReference>